<accession>A0A4U3MS35</accession>
<dbReference type="Proteomes" id="UP000308705">
    <property type="component" value="Unassembled WGS sequence"/>
</dbReference>
<dbReference type="OrthoDB" id="5186438at2"/>
<evidence type="ECO:0008006" key="4">
    <source>
        <dbReference type="Google" id="ProtNLM"/>
    </source>
</evidence>
<dbReference type="AlphaFoldDB" id="A0A4U3MS35"/>
<gene>
    <name evidence="2" type="ORF">FDA94_00050</name>
</gene>
<comment type="caution">
    <text evidence="2">The sequence shown here is derived from an EMBL/GenBank/DDBJ whole genome shotgun (WGS) entry which is preliminary data.</text>
</comment>
<protein>
    <recommendedName>
        <fullName evidence="4">Ribosomal protein L7/L12 C-terminal domain-containing protein</fullName>
    </recommendedName>
</protein>
<keyword evidence="1" id="KW-1133">Transmembrane helix</keyword>
<keyword evidence="1" id="KW-0472">Membrane</keyword>
<proteinExistence type="predicted"/>
<evidence type="ECO:0000256" key="1">
    <source>
        <dbReference type="SAM" id="Phobius"/>
    </source>
</evidence>
<dbReference type="Gene3D" id="3.30.1390.10">
    <property type="match status" value="1"/>
</dbReference>
<feature type="transmembrane region" description="Helical" evidence="1">
    <location>
        <begin position="6"/>
        <end position="27"/>
    </location>
</feature>
<dbReference type="EMBL" id="SZQA01000001">
    <property type="protein sequence ID" value="TKK91247.1"/>
    <property type="molecule type" value="Genomic_DNA"/>
</dbReference>
<keyword evidence="3" id="KW-1185">Reference proteome</keyword>
<dbReference type="InterPro" id="IPR014719">
    <property type="entry name" value="Ribosomal_bL12_C/ClpS-like"/>
</dbReference>
<dbReference type="RefSeq" id="WP_137244944.1">
    <property type="nucleotide sequence ID" value="NZ_SZQA01000001.1"/>
</dbReference>
<organism evidence="2 3">
    <name type="scientific">Herbidospora galbida</name>
    <dbReference type="NCBI Taxonomy" id="2575442"/>
    <lineage>
        <taxon>Bacteria</taxon>
        <taxon>Bacillati</taxon>
        <taxon>Actinomycetota</taxon>
        <taxon>Actinomycetes</taxon>
        <taxon>Streptosporangiales</taxon>
        <taxon>Streptosporangiaceae</taxon>
        <taxon>Herbidospora</taxon>
    </lineage>
</organism>
<name>A0A4U3MS35_9ACTN</name>
<sequence length="149" mass="16036">MGNVGPAELLILLILLGIIAGIILLAVRAAGGRPRAQVAYWAPGVIPQIAEPIRDRVRDLGAEGRTLEAIKLVRQETGLGLRDAKFVTESIIAGRYLPTSTERALQTGPDLADRVRELKEAGRTEQAVFLVRGETGMNQEQAEAFVGLI</sequence>
<reference evidence="2 3" key="1">
    <citation type="submission" date="2019-04" db="EMBL/GenBank/DDBJ databases">
        <title>Herbidospora sp. NEAU-GS14.nov., a novel actinomycete isolated from soil.</title>
        <authorList>
            <person name="Han L."/>
        </authorList>
    </citation>
    <scope>NUCLEOTIDE SEQUENCE [LARGE SCALE GENOMIC DNA]</scope>
    <source>
        <strain evidence="2 3">NEAU-GS14</strain>
    </source>
</reference>
<evidence type="ECO:0000313" key="3">
    <source>
        <dbReference type="Proteomes" id="UP000308705"/>
    </source>
</evidence>
<evidence type="ECO:0000313" key="2">
    <source>
        <dbReference type="EMBL" id="TKK91247.1"/>
    </source>
</evidence>
<keyword evidence="1" id="KW-0812">Transmembrane</keyword>